<dbReference type="HOGENOM" id="CLU_2041537_0_0_1"/>
<gene>
    <name evidence="2" type="ordered locus">MTR_6g023085</name>
</gene>
<reference evidence="2 4" key="1">
    <citation type="journal article" date="2011" name="Nature">
        <title>The Medicago genome provides insight into the evolution of rhizobial symbioses.</title>
        <authorList>
            <person name="Young N.D."/>
            <person name="Debelle F."/>
            <person name="Oldroyd G.E."/>
            <person name="Geurts R."/>
            <person name="Cannon S.B."/>
            <person name="Udvardi M.K."/>
            <person name="Benedito V.A."/>
            <person name="Mayer K.F."/>
            <person name="Gouzy J."/>
            <person name="Schoof H."/>
            <person name="Van de Peer Y."/>
            <person name="Proost S."/>
            <person name="Cook D.R."/>
            <person name="Meyers B.C."/>
            <person name="Spannagl M."/>
            <person name="Cheung F."/>
            <person name="De Mita S."/>
            <person name="Krishnakumar V."/>
            <person name="Gundlach H."/>
            <person name="Zhou S."/>
            <person name="Mudge J."/>
            <person name="Bharti A.K."/>
            <person name="Murray J.D."/>
            <person name="Naoumkina M.A."/>
            <person name="Rosen B."/>
            <person name="Silverstein K.A."/>
            <person name="Tang H."/>
            <person name="Rombauts S."/>
            <person name="Zhao P.X."/>
            <person name="Zhou P."/>
            <person name="Barbe V."/>
            <person name="Bardou P."/>
            <person name="Bechner M."/>
            <person name="Bellec A."/>
            <person name="Berger A."/>
            <person name="Berges H."/>
            <person name="Bidwell S."/>
            <person name="Bisseling T."/>
            <person name="Choisne N."/>
            <person name="Couloux A."/>
            <person name="Denny R."/>
            <person name="Deshpande S."/>
            <person name="Dai X."/>
            <person name="Doyle J.J."/>
            <person name="Dudez A.M."/>
            <person name="Farmer A.D."/>
            <person name="Fouteau S."/>
            <person name="Franken C."/>
            <person name="Gibelin C."/>
            <person name="Gish J."/>
            <person name="Goldstein S."/>
            <person name="Gonzalez A.J."/>
            <person name="Green P.J."/>
            <person name="Hallab A."/>
            <person name="Hartog M."/>
            <person name="Hua A."/>
            <person name="Humphray S.J."/>
            <person name="Jeong D.H."/>
            <person name="Jing Y."/>
            <person name="Jocker A."/>
            <person name="Kenton S.M."/>
            <person name="Kim D.J."/>
            <person name="Klee K."/>
            <person name="Lai H."/>
            <person name="Lang C."/>
            <person name="Lin S."/>
            <person name="Macmil S.L."/>
            <person name="Magdelenat G."/>
            <person name="Matthews L."/>
            <person name="McCorrison J."/>
            <person name="Monaghan E.L."/>
            <person name="Mun J.H."/>
            <person name="Najar F.Z."/>
            <person name="Nicholson C."/>
            <person name="Noirot C."/>
            <person name="O'Bleness M."/>
            <person name="Paule C.R."/>
            <person name="Poulain J."/>
            <person name="Prion F."/>
            <person name="Qin B."/>
            <person name="Qu C."/>
            <person name="Retzel E.F."/>
            <person name="Riddle C."/>
            <person name="Sallet E."/>
            <person name="Samain S."/>
            <person name="Samson N."/>
            <person name="Sanders I."/>
            <person name="Saurat O."/>
            <person name="Scarpelli C."/>
            <person name="Schiex T."/>
            <person name="Segurens B."/>
            <person name="Severin A.J."/>
            <person name="Sherrier D.J."/>
            <person name="Shi R."/>
            <person name="Sims S."/>
            <person name="Singer S.R."/>
            <person name="Sinharoy S."/>
            <person name="Sterck L."/>
            <person name="Viollet A."/>
            <person name="Wang B.B."/>
            <person name="Wang K."/>
            <person name="Wang M."/>
            <person name="Wang X."/>
            <person name="Warfsmann J."/>
            <person name="Weissenbach J."/>
            <person name="White D.D."/>
            <person name="White J.D."/>
            <person name="Wiley G.B."/>
            <person name="Wincker P."/>
            <person name="Xing Y."/>
            <person name="Yang L."/>
            <person name="Yao Z."/>
            <person name="Ying F."/>
            <person name="Zhai J."/>
            <person name="Zhou L."/>
            <person name="Zuber A."/>
            <person name="Denarie J."/>
            <person name="Dixon R.A."/>
            <person name="May G.D."/>
            <person name="Schwartz D.C."/>
            <person name="Rogers J."/>
            <person name="Quetier F."/>
            <person name="Town C.D."/>
            <person name="Roe B.A."/>
        </authorList>
    </citation>
    <scope>NUCLEOTIDE SEQUENCE [LARGE SCALE GENOMIC DNA]</scope>
    <source>
        <strain evidence="2">A17</strain>
        <strain evidence="3 4">cv. Jemalong A17</strain>
    </source>
</reference>
<proteinExistence type="predicted"/>
<feature type="region of interest" description="Disordered" evidence="1">
    <location>
        <begin position="1"/>
        <end position="31"/>
    </location>
</feature>
<evidence type="ECO:0000313" key="3">
    <source>
        <dbReference type="EnsemblPlants" id="KEH25439"/>
    </source>
</evidence>
<keyword evidence="4" id="KW-1185">Reference proteome</keyword>
<reference evidence="3" key="3">
    <citation type="submission" date="2015-04" db="UniProtKB">
        <authorList>
            <consortium name="EnsemblPlants"/>
        </authorList>
    </citation>
    <scope>IDENTIFICATION</scope>
    <source>
        <strain evidence="3">cv. Jemalong A17</strain>
    </source>
</reference>
<accession>A0A072U6R8</accession>
<sequence>MVGEHSVTEPIVSIEETDGKSTPFASPLGLRVPTSDEVGSVKQIEEDIKGATTDDKVILEMFKHTEEDRNNDFVIPLDVDELENSVADDVQESRNRKTPFEGVHENQTVRKHVVFLEVNQG</sequence>
<dbReference type="EnsemblPlants" id="KEH25439">
    <property type="protein sequence ID" value="KEH25439"/>
    <property type="gene ID" value="MTR_6g023085"/>
</dbReference>
<evidence type="ECO:0000313" key="2">
    <source>
        <dbReference type="EMBL" id="KEH25439.1"/>
    </source>
</evidence>
<dbReference type="AlphaFoldDB" id="A0A072U6R8"/>
<reference evidence="2 4" key="2">
    <citation type="journal article" date="2014" name="BMC Genomics">
        <title>An improved genome release (version Mt4.0) for the model legume Medicago truncatula.</title>
        <authorList>
            <person name="Tang H."/>
            <person name="Krishnakumar V."/>
            <person name="Bidwell S."/>
            <person name="Rosen B."/>
            <person name="Chan A."/>
            <person name="Zhou S."/>
            <person name="Gentzbittel L."/>
            <person name="Childs K.L."/>
            <person name="Yandell M."/>
            <person name="Gundlach H."/>
            <person name="Mayer K.F."/>
            <person name="Schwartz D.C."/>
            <person name="Town C.D."/>
        </authorList>
    </citation>
    <scope>GENOME REANNOTATION</scope>
    <source>
        <strain evidence="2">A17</strain>
        <strain evidence="3 4">cv. Jemalong A17</strain>
    </source>
</reference>
<evidence type="ECO:0000256" key="1">
    <source>
        <dbReference type="SAM" id="MobiDB-lite"/>
    </source>
</evidence>
<dbReference type="EMBL" id="CM001222">
    <property type="protein sequence ID" value="KEH25439.1"/>
    <property type="molecule type" value="Genomic_DNA"/>
</dbReference>
<organism evidence="2 4">
    <name type="scientific">Medicago truncatula</name>
    <name type="common">Barrel medic</name>
    <name type="synonym">Medicago tribuloides</name>
    <dbReference type="NCBI Taxonomy" id="3880"/>
    <lineage>
        <taxon>Eukaryota</taxon>
        <taxon>Viridiplantae</taxon>
        <taxon>Streptophyta</taxon>
        <taxon>Embryophyta</taxon>
        <taxon>Tracheophyta</taxon>
        <taxon>Spermatophyta</taxon>
        <taxon>Magnoliopsida</taxon>
        <taxon>eudicotyledons</taxon>
        <taxon>Gunneridae</taxon>
        <taxon>Pentapetalae</taxon>
        <taxon>rosids</taxon>
        <taxon>fabids</taxon>
        <taxon>Fabales</taxon>
        <taxon>Fabaceae</taxon>
        <taxon>Papilionoideae</taxon>
        <taxon>50 kb inversion clade</taxon>
        <taxon>NPAAA clade</taxon>
        <taxon>Hologalegina</taxon>
        <taxon>IRL clade</taxon>
        <taxon>Trifolieae</taxon>
        <taxon>Medicago</taxon>
    </lineage>
</organism>
<protein>
    <submittedName>
        <fullName evidence="2 3">Uncharacterized protein</fullName>
    </submittedName>
</protein>
<name>A0A072U6R8_MEDTR</name>
<evidence type="ECO:0000313" key="4">
    <source>
        <dbReference type="Proteomes" id="UP000002051"/>
    </source>
</evidence>
<dbReference type="Proteomes" id="UP000002051">
    <property type="component" value="Chromosome 6"/>
</dbReference>